<feature type="region of interest" description="Disordered" evidence="7">
    <location>
        <begin position="33"/>
        <end position="72"/>
    </location>
</feature>
<feature type="binding site" description="covalent" evidence="6">
    <location>
        <position position="99"/>
    </location>
    <ligand>
        <name>heme c</name>
        <dbReference type="ChEBI" id="CHEBI:61717"/>
    </ligand>
</feature>
<protein>
    <submittedName>
        <fullName evidence="9">Cytochrome c-552</fullName>
    </submittedName>
</protein>
<comment type="PTM">
    <text evidence="6">Binds 1 heme c group covalently per subunit.</text>
</comment>
<dbReference type="InterPro" id="IPR002324">
    <property type="entry name" value="Cyt_c_ID"/>
</dbReference>
<dbReference type="PROSITE" id="PS51007">
    <property type="entry name" value="CYTC"/>
    <property type="match status" value="1"/>
</dbReference>
<dbReference type="STRING" id="1188319.OYT1_00754"/>
<proteinExistence type="predicted"/>
<keyword evidence="3 6" id="KW-0479">Metal-binding</keyword>
<evidence type="ECO:0000256" key="2">
    <source>
        <dbReference type="ARBA" id="ARBA00022617"/>
    </source>
</evidence>
<accession>A0A2Z6GD43</accession>
<feature type="binding site" description="covalent" evidence="6">
    <location>
        <position position="95"/>
    </location>
    <ligand>
        <name>heme c</name>
        <dbReference type="ChEBI" id="CHEBI:61717"/>
    </ligand>
</feature>
<dbReference type="RefSeq" id="WP_062625976.1">
    <property type="nucleotide sequence ID" value="NZ_AP018738.1"/>
</dbReference>
<dbReference type="EMBL" id="AP018738">
    <property type="protein sequence ID" value="BBE51294.1"/>
    <property type="molecule type" value="Genomic_DNA"/>
</dbReference>
<feature type="domain" description="Cytochrome c" evidence="8">
    <location>
        <begin position="60"/>
        <end position="168"/>
    </location>
</feature>
<evidence type="ECO:0000256" key="5">
    <source>
        <dbReference type="ARBA" id="ARBA00023004"/>
    </source>
</evidence>
<evidence type="ECO:0000313" key="10">
    <source>
        <dbReference type="Proteomes" id="UP000033070"/>
    </source>
</evidence>
<dbReference type="AlphaFoldDB" id="A0A2Z6GD43"/>
<dbReference type="KEGG" id="fam:OYT1_ch1761"/>
<keyword evidence="4" id="KW-0249">Electron transport</keyword>
<organism evidence="9 10">
    <name type="scientific">Ferriphaselus amnicola</name>
    <dbReference type="NCBI Taxonomy" id="1188319"/>
    <lineage>
        <taxon>Bacteria</taxon>
        <taxon>Pseudomonadati</taxon>
        <taxon>Pseudomonadota</taxon>
        <taxon>Betaproteobacteria</taxon>
        <taxon>Nitrosomonadales</taxon>
        <taxon>Gallionellaceae</taxon>
        <taxon>Ferriphaselus</taxon>
    </lineage>
</organism>
<feature type="binding site" description="covalent" evidence="6">
    <location>
        <position position="144"/>
    </location>
    <ligand>
        <name>heme c</name>
        <dbReference type="ChEBI" id="CHEBI:61717"/>
    </ligand>
</feature>
<dbReference type="GO" id="GO:0005506">
    <property type="term" value="F:iron ion binding"/>
    <property type="evidence" value="ECO:0007669"/>
    <property type="project" value="InterPro"/>
</dbReference>
<keyword evidence="1" id="KW-0813">Transport</keyword>
<dbReference type="Gene3D" id="1.10.760.10">
    <property type="entry name" value="Cytochrome c-like domain"/>
    <property type="match status" value="1"/>
</dbReference>
<evidence type="ECO:0000256" key="7">
    <source>
        <dbReference type="SAM" id="MobiDB-lite"/>
    </source>
</evidence>
<sequence length="168" mass="17268">MTYPKNIAIVTIAAVLGMAGCTGVKTDANVEVSVSSKKSPKPRPSKPVLPAKPASEPADADSAHAAQISAPAAPTTEAKLASEAIALALADSYKCSVCHKTEGKLLGPAWKAVAHKYKTDPDAVSKISINIKRGGNFGWKSGIMPAKGGSNISDADITQLAEFIASLK</sequence>
<keyword evidence="5 6" id="KW-0408">Iron</keyword>
<name>A0A2Z6GD43_9PROT</name>
<dbReference type="GO" id="GO:0020037">
    <property type="term" value="F:heme binding"/>
    <property type="evidence" value="ECO:0007669"/>
    <property type="project" value="InterPro"/>
</dbReference>
<dbReference type="Pfam" id="PF00034">
    <property type="entry name" value="Cytochrom_C"/>
    <property type="match status" value="1"/>
</dbReference>
<dbReference type="GO" id="GO:0009055">
    <property type="term" value="F:electron transfer activity"/>
    <property type="evidence" value="ECO:0007669"/>
    <property type="project" value="InterPro"/>
</dbReference>
<evidence type="ECO:0000256" key="1">
    <source>
        <dbReference type="ARBA" id="ARBA00022448"/>
    </source>
</evidence>
<gene>
    <name evidence="9" type="ORF">OYT1_ch1761</name>
</gene>
<dbReference type="SUPFAM" id="SSF46626">
    <property type="entry name" value="Cytochrome c"/>
    <property type="match status" value="1"/>
</dbReference>
<evidence type="ECO:0000256" key="3">
    <source>
        <dbReference type="ARBA" id="ARBA00022723"/>
    </source>
</evidence>
<feature type="compositionally biased region" description="Low complexity" evidence="7">
    <location>
        <begin position="46"/>
        <end position="57"/>
    </location>
</feature>
<dbReference type="Proteomes" id="UP000033070">
    <property type="component" value="Chromosome"/>
</dbReference>
<feature type="compositionally biased region" description="Low complexity" evidence="7">
    <location>
        <begin position="63"/>
        <end position="72"/>
    </location>
</feature>
<evidence type="ECO:0000259" key="8">
    <source>
        <dbReference type="PROSITE" id="PS51007"/>
    </source>
</evidence>
<evidence type="ECO:0000256" key="6">
    <source>
        <dbReference type="PIRSR" id="PIRSR602324-1"/>
    </source>
</evidence>
<evidence type="ECO:0000256" key="4">
    <source>
        <dbReference type="ARBA" id="ARBA00022982"/>
    </source>
</evidence>
<keyword evidence="2 6" id="KW-0349">Heme</keyword>
<dbReference type="InterPro" id="IPR009056">
    <property type="entry name" value="Cyt_c-like_dom"/>
</dbReference>
<evidence type="ECO:0000313" key="9">
    <source>
        <dbReference type="EMBL" id="BBE51294.1"/>
    </source>
</evidence>
<dbReference type="PRINTS" id="PR00606">
    <property type="entry name" value="CYTCHROMECID"/>
</dbReference>
<dbReference type="PROSITE" id="PS51257">
    <property type="entry name" value="PROKAR_LIPOPROTEIN"/>
    <property type="match status" value="1"/>
</dbReference>
<dbReference type="InterPro" id="IPR036909">
    <property type="entry name" value="Cyt_c-like_dom_sf"/>
</dbReference>
<keyword evidence="10" id="KW-1185">Reference proteome</keyword>
<dbReference type="OrthoDB" id="9811281at2"/>
<reference evidence="9 10" key="1">
    <citation type="submission" date="2018-06" db="EMBL/GenBank/DDBJ databases">
        <title>OYT1 Genome Sequencing.</title>
        <authorList>
            <person name="Kato S."/>
            <person name="Itoh T."/>
            <person name="Ohkuma M."/>
        </authorList>
    </citation>
    <scope>NUCLEOTIDE SEQUENCE [LARGE SCALE GENOMIC DNA]</scope>
    <source>
        <strain evidence="9 10">OYT1</strain>
    </source>
</reference>